<protein>
    <submittedName>
        <fullName evidence="2">Uncharacterized protein</fullName>
    </submittedName>
</protein>
<proteinExistence type="predicted"/>
<dbReference type="PROSITE" id="PS51257">
    <property type="entry name" value="PROKAR_LIPOPROTEIN"/>
    <property type="match status" value="1"/>
</dbReference>
<name>A0A937RDH6_9ACTN</name>
<feature type="chain" id="PRO_5039643175" evidence="1">
    <location>
        <begin position="22"/>
        <end position="374"/>
    </location>
</feature>
<reference evidence="2" key="1">
    <citation type="submission" date="2020-12" db="EMBL/GenBank/DDBJ databases">
        <title>Genomic characterization of non-nitrogen-fixing Frankia strains.</title>
        <authorList>
            <person name="Carlos-Shanley C."/>
            <person name="Guerra T."/>
            <person name="Hahn D."/>
        </authorList>
    </citation>
    <scope>NUCLEOTIDE SEQUENCE</scope>
    <source>
        <strain evidence="2">CN6</strain>
    </source>
</reference>
<accession>A0A937RDH6</accession>
<dbReference type="RefSeq" id="WP_202999502.1">
    <property type="nucleotide sequence ID" value="NZ_JADWYU010000085.1"/>
</dbReference>
<keyword evidence="3" id="KW-1185">Reference proteome</keyword>
<feature type="signal peptide" evidence="1">
    <location>
        <begin position="1"/>
        <end position="21"/>
    </location>
</feature>
<dbReference type="AlphaFoldDB" id="A0A937RDH6"/>
<dbReference type="Proteomes" id="UP000604475">
    <property type="component" value="Unassembled WGS sequence"/>
</dbReference>
<dbReference type="EMBL" id="JAEACQ010000242">
    <property type="protein sequence ID" value="MBL7630108.1"/>
    <property type="molecule type" value="Genomic_DNA"/>
</dbReference>
<sequence>MRTRSKLTLTCALAVALTVTACGSTADPAVNPSAAASGTLDVTATGPPTPGSGDVLAVVYGAKVGWLPDGVALSWDTFDARENLYGFPGSWYRQTASFHAGVDIRRELDAGGSALDPYAAHEVEVLRTREPGGAVPDVDAWRAHLDAEVAAAAGTLTRAYEQATVGGGPALLTRTVNTAPGSWTGDKPPPAEVVDHSVYWRVETAGDQVGVKVTGPDRDAVLRIAESMTVGARPTGPSAPDDAAARIRASVQTALDGSLGEGMLDAVTEIDVVGPAFDAALVAHPAAVRGLTVAGFDPASEVVWLGTSSAELVGILVDVVAEHGDPGVGAIGRHVAGGPVTTSARMMGLADGWKVARESYCGLTFPVLVCPAFN</sequence>
<organism evidence="2 3">
    <name type="scientific">Frankia nepalensis</name>
    <dbReference type="NCBI Taxonomy" id="1836974"/>
    <lineage>
        <taxon>Bacteria</taxon>
        <taxon>Bacillati</taxon>
        <taxon>Actinomycetota</taxon>
        <taxon>Actinomycetes</taxon>
        <taxon>Frankiales</taxon>
        <taxon>Frankiaceae</taxon>
        <taxon>Frankia</taxon>
    </lineage>
</organism>
<evidence type="ECO:0000256" key="1">
    <source>
        <dbReference type="SAM" id="SignalP"/>
    </source>
</evidence>
<gene>
    <name evidence="2" type="ORF">I7412_23650</name>
</gene>
<evidence type="ECO:0000313" key="2">
    <source>
        <dbReference type="EMBL" id="MBL7630108.1"/>
    </source>
</evidence>
<keyword evidence="1" id="KW-0732">Signal</keyword>
<comment type="caution">
    <text evidence="2">The sequence shown here is derived from an EMBL/GenBank/DDBJ whole genome shotgun (WGS) entry which is preliminary data.</text>
</comment>
<evidence type="ECO:0000313" key="3">
    <source>
        <dbReference type="Proteomes" id="UP000604475"/>
    </source>
</evidence>